<comment type="caution">
    <text evidence="2">The sequence shown here is derived from an EMBL/GenBank/DDBJ whole genome shotgun (WGS) entry which is preliminary data.</text>
</comment>
<dbReference type="InterPro" id="IPR016195">
    <property type="entry name" value="Pol/histidinol_Pase-like"/>
</dbReference>
<dbReference type="SUPFAM" id="SSF89550">
    <property type="entry name" value="PHP domain-like"/>
    <property type="match status" value="1"/>
</dbReference>
<dbReference type="GO" id="GO:0004534">
    <property type="term" value="F:5'-3' RNA exonuclease activity"/>
    <property type="evidence" value="ECO:0007669"/>
    <property type="project" value="TreeGrafter"/>
</dbReference>
<dbReference type="EMBL" id="VIAQ01000015">
    <property type="protein sequence ID" value="TQD25255.1"/>
    <property type="molecule type" value="Genomic_DNA"/>
</dbReference>
<evidence type="ECO:0000313" key="2">
    <source>
        <dbReference type="EMBL" id="TQD25255.1"/>
    </source>
</evidence>
<organism evidence="2 3">
    <name type="scientific">Methanolobus vulcani</name>
    <dbReference type="NCBI Taxonomy" id="38026"/>
    <lineage>
        <taxon>Archaea</taxon>
        <taxon>Methanobacteriati</taxon>
        <taxon>Methanobacteriota</taxon>
        <taxon>Stenosarchaea group</taxon>
        <taxon>Methanomicrobia</taxon>
        <taxon>Methanosarcinales</taxon>
        <taxon>Methanosarcinaceae</taxon>
        <taxon>Methanolobus</taxon>
    </lineage>
</organism>
<feature type="domain" description="Polymerase/histidinol phosphatase N-terminal" evidence="1">
    <location>
        <begin position="21"/>
        <end position="86"/>
    </location>
</feature>
<reference evidence="2 3" key="1">
    <citation type="submission" date="2019-06" db="EMBL/GenBank/DDBJ databases">
        <title>Draft genome sequence of Methanolobus vulcani B1d.</title>
        <authorList>
            <person name="Creighbaum A.J."/>
            <person name="Ticak T."/>
            <person name="Hariraju D."/>
            <person name="Arivett B.A."/>
            <person name="Ferguson D.J.Jr."/>
        </authorList>
    </citation>
    <scope>NUCLEOTIDE SEQUENCE [LARGE SCALE GENOMIC DNA]</scope>
    <source>
        <strain evidence="2 3">B1d</strain>
    </source>
</reference>
<accession>A0A7Z8KN74</accession>
<protein>
    <submittedName>
        <fullName evidence="2">PHP domain-containing protein</fullName>
    </submittedName>
</protein>
<dbReference type="PANTHER" id="PTHR42924">
    <property type="entry name" value="EXONUCLEASE"/>
    <property type="match status" value="1"/>
</dbReference>
<dbReference type="Gene3D" id="3.20.20.140">
    <property type="entry name" value="Metal-dependent hydrolases"/>
    <property type="match status" value="1"/>
</dbReference>
<dbReference type="AlphaFoldDB" id="A0A7Z8KN74"/>
<dbReference type="InterPro" id="IPR004013">
    <property type="entry name" value="PHP_dom"/>
</dbReference>
<dbReference type="GO" id="GO:0035312">
    <property type="term" value="F:5'-3' DNA exonuclease activity"/>
    <property type="evidence" value="ECO:0007669"/>
    <property type="project" value="TreeGrafter"/>
</dbReference>
<dbReference type="SMART" id="SM00481">
    <property type="entry name" value="POLIIIAc"/>
    <property type="match status" value="1"/>
</dbReference>
<dbReference type="InterPro" id="IPR052018">
    <property type="entry name" value="PHP_domain"/>
</dbReference>
<dbReference type="CDD" id="cd07438">
    <property type="entry name" value="PHP_HisPPase_AMP"/>
    <property type="match status" value="1"/>
</dbReference>
<dbReference type="Gene3D" id="1.10.150.650">
    <property type="match status" value="1"/>
</dbReference>
<dbReference type="Proteomes" id="UP000319335">
    <property type="component" value="Unassembled WGS sequence"/>
</dbReference>
<dbReference type="Pfam" id="PF02811">
    <property type="entry name" value="PHP"/>
    <property type="match status" value="1"/>
</dbReference>
<evidence type="ECO:0000259" key="1">
    <source>
        <dbReference type="SMART" id="SM00481"/>
    </source>
</evidence>
<keyword evidence="3" id="KW-1185">Reference proteome</keyword>
<name>A0A7Z8KN74_9EURY</name>
<dbReference type="InterPro" id="IPR003141">
    <property type="entry name" value="Pol/His_phosphatase_N"/>
</dbReference>
<sequence>MSSFQWKSIETYEGEIIVNFADLHTHTCYSDGDLNPAELVKLAKNKGMKILSITDHDTVDGLCEARWECGKQNITLIPGIEFTTETEYSGIEVHILGYNFDPEDSRLLRMTDHAKQNAKDYCMKVCSELESHDMEIDYSLLDNVKGIITKHDITLSVMNKEMSNYDFHNIWLSEDSPLNITMEIFPAKKVIRTIHETGGKAVCAHILRTLEQSNRQPLFPYMTESLIRCGLDGFEVFYANSSKEQVQKMYELCSAQRLIMTGGSDFHGTNRTGRCQLGEYNSYTSTLFRDISGILCKSYNNYPVENAIA</sequence>
<proteinExistence type="predicted"/>
<evidence type="ECO:0000313" key="3">
    <source>
        <dbReference type="Proteomes" id="UP000319335"/>
    </source>
</evidence>
<dbReference type="PANTHER" id="PTHR42924:SF3">
    <property type="entry name" value="POLYMERASE_HISTIDINOL PHOSPHATASE N-TERMINAL DOMAIN-CONTAINING PROTEIN"/>
    <property type="match status" value="1"/>
</dbReference>
<gene>
    <name evidence="2" type="ORF">FKV42_09435</name>
</gene>